<dbReference type="OrthoDB" id="9181810at2"/>
<evidence type="ECO:0000256" key="1">
    <source>
        <dbReference type="ARBA" id="ARBA00010296"/>
    </source>
</evidence>
<gene>
    <name evidence="8" type="ORF">CAL20_02460</name>
</gene>
<dbReference type="Proteomes" id="UP000216885">
    <property type="component" value="Unassembled WGS sequence"/>
</dbReference>
<organism evidence="8 9">
    <name type="scientific">Bordetella genomosp. 4</name>
    <dbReference type="NCBI Taxonomy" id="463044"/>
    <lineage>
        <taxon>Bacteria</taxon>
        <taxon>Pseudomonadati</taxon>
        <taxon>Pseudomonadota</taxon>
        <taxon>Betaproteobacteria</taxon>
        <taxon>Burkholderiales</taxon>
        <taxon>Alcaligenaceae</taxon>
        <taxon>Bordetella</taxon>
    </lineage>
</organism>
<accession>A0A261UTF5</accession>
<dbReference type="AlphaFoldDB" id="A0A261UTF5"/>
<dbReference type="RefSeq" id="WP_094823851.1">
    <property type="nucleotide sequence ID" value="NZ_NEVO01000018.1"/>
</dbReference>
<evidence type="ECO:0000256" key="2">
    <source>
        <dbReference type="ARBA" id="ARBA00022475"/>
    </source>
</evidence>
<keyword evidence="5" id="KW-0564">Palmitate</keyword>
<evidence type="ECO:0000313" key="8">
    <source>
        <dbReference type="EMBL" id="OZI64540.1"/>
    </source>
</evidence>
<feature type="signal peptide" evidence="7">
    <location>
        <begin position="1"/>
        <end position="19"/>
    </location>
</feature>
<dbReference type="Pfam" id="PF08085">
    <property type="entry name" value="Entericidin"/>
    <property type="match status" value="1"/>
</dbReference>
<keyword evidence="4" id="KW-0472">Membrane</keyword>
<evidence type="ECO:0000256" key="4">
    <source>
        <dbReference type="ARBA" id="ARBA00023136"/>
    </source>
</evidence>
<dbReference type="PROSITE" id="PS51257">
    <property type="entry name" value="PROKAR_LIPOPROTEIN"/>
    <property type="match status" value="1"/>
</dbReference>
<keyword evidence="3 7" id="KW-0732">Signal</keyword>
<comment type="caution">
    <text evidence="8">The sequence shown here is derived from an EMBL/GenBank/DDBJ whole genome shotgun (WGS) entry which is preliminary data.</text>
</comment>
<keyword evidence="9" id="KW-1185">Reference proteome</keyword>
<dbReference type="GO" id="GO:0016020">
    <property type="term" value="C:membrane"/>
    <property type="evidence" value="ECO:0007669"/>
    <property type="project" value="InterPro"/>
</dbReference>
<dbReference type="InterPro" id="IPR012556">
    <property type="entry name" value="Entericidin"/>
</dbReference>
<dbReference type="GO" id="GO:0009636">
    <property type="term" value="P:response to toxic substance"/>
    <property type="evidence" value="ECO:0007669"/>
    <property type="project" value="InterPro"/>
</dbReference>
<evidence type="ECO:0000313" key="9">
    <source>
        <dbReference type="Proteomes" id="UP000216885"/>
    </source>
</evidence>
<feature type="chain" id="PRO_5012876244" evidence="7">
    <location>
        <begin position="20"/>
        <end position="43"/>
    </location>
</feature>
<dbReference type="EMBL" id="NEVQ01000003">
    <property type="protein sequence ID" value="OZI64540.1"/>
    <property type="molecule type" value="Genomic_DNA"/>
</dbReference>
<comment type="similarity">
    <text evidence="1">Belongs to the EcnA/EcnB lipoprotein family.</text>
</comment>
<evidence type="ECO:0000256" key="7">
    <source>
        <dbReference type="SAM" id="SignalP"/>
    </source>
</evidence>
<sequence length="43" mass="4617">MRSKTLVVAMTLLLTGLMAGCNTMHGAGKDIERGGEKIQEQAR</sequence>
<reference evidence="8 9" key="1">
    <citation type="submission" date="2017-05" db="EMBL/GenBank/DDBJ databases">
        <title>Complete and WGS of Bordetella genogroups.</title>
        <authorList>
            <person name="Spilker T."/>
            <person name="LiPuma J."/>
        </authorList>
    </citation>
    <scope>NUCLEOTIDE SEQUENCE [LARGE SCALE GENOMIC DNA]</scope>
    <source>
        <strain evidence="8 9">AU9919</strain>
    </source>
</reference>
<evidence type="ECO:0000256" key="5">
    <source>
        <dbReference type="ARBA" id="ARBA00023139"/>
    </source>
</evidence>
<protein>
    <submittedName>
        <fullName evidence="8">Entericidin</fullName>
    </submittedName>
</protein>
<name>A0A261UTF5_9BORD</name>
<evidence type="ECO:0000256" key="3">
    <source>
        <dbReference type="ARBA" id="ARBA00022729"/>
    </source>
</evidence>
<keyword evidence="2" id="KW-1003">Cell membrane</keyword>
<proteinExistence type="inferred from homology"/>
<keyword evidence="6" id="KW-0449">Lipoprotein</keyword>
<evidence type="ECO:0000256" key="6">
    <source>
        <dbReference type="ARBA" id="ARBA00023288"/>
    </source>
</evidence>